<organism evidence="3 4">
    <name type="scientific">Candidatus Coproplasma excrementigallinarum</name>
    <dbReference type="NCBI Taxonomy" id="2840747"/>
    <lineage>
        <taxon>Bacteria</taxon>
        <taxon>Bacillati</taxon>
        <taxon>Bacillota</taxon>
        <taxon>Clostridia</taxon>
        <taxon>Eubacteriales</taxon>
        <taxon>Candidatus Coproplasma</taxon>
    </lineage>
</organism>
<feature type="transmembrane region" description="Helical" evidence="1">
    <location>
        <begin position="48"/>
        <end position="66"/>
    </location>
</feature>
<dbReference type="Proteomes" id="UP000824110">
    <property type="component" value="Unassembled WGS sequence"/>
</dbReference>
<reference evidence="3" key="2">
    <citation type="journal article" date="2021" name="PeerJ">
        <title>Extensive microbial diversity within the chicken gut microbiome revealed by metagenomics and culture.</title>
        <authorList>
            <person name="Gilroy R."/>
            <person name="Ravi A."/>
            <person name="Getino M."/>
            <person name="Pursley I."/>
            <person name="Horton D.L."/>
            <person name="Alikhan N.F."/>
            <person name="Baker D."/>
            <person name="Gharbi K."/>
            <person name="Hall N."/>
            <person name="Watson M."/>
            <person name="Adriaenssens E.M."/>
            <person name="Foster-Nyarko E."/>
            <person name="Jarju S."/>
            <person name="Secka A."/>
            <person name="Antonio M."/>
            <person name="Oren A."/>
            <person name="Chaudhuri R.R."/>
            <person name="La Ragione R."/>
            <person name="Hildebrand F."/>
            <person name="Pallen M.J."/>
        </authorList>
    </citation>
    <scope>NUCLEOTIDE SEQUENCE</scope>
    <source>
        <strain evidence="3">CHK195-12923</strain>
    </source>
</reference>
<keyword evidence="3" id="KW-0378">Hydrolase</keyword>
<dbReference type="InterPro" id="IPR003675">
    <property type="entry name" value="Rce1/LyrA-like_dom"/>
</dbReference>
<feature type="transmembrane region" description="Helical" evidence="1">
    <location>
        <begin position="228"/>
        <end position="249"/>
    </location>
</feature>
<dbReference type="GO" id="GO:0008237">
    <property type="term" value="F:metallopeptidase activity"/>
    <property type="evidence" value="ECO:0007669"/>
    <property type="project" value="UniProtKB-KW"/>
</dbReference>
<dbReference type="InterPro" id="IPR052710">
    <property type="entry name" value="CAAX_protease"/>
</dbReference>
<feature type="transmembrane region" description="Helical" evidence="1">
    <location>
        <begin position="199"/>
        <end position="216"/>
    </location>
</feature>
<dbReference type="AlphaFoldDB" id="A0A9D1MJY6"/>
<feature type="transmembrane region" description="Helical" evidence="1">
    <location>
        <begin position="148"/>
        <end position="167"/>
    </location>
</feature>
<feature type="transmembrane region" description="Helical" evidence="1">
    <location>
        <begin position="109"/>
        <end position="136"/>
    </location>
</feature>
<dbReference type="GO" id="GO:0004175">
    <property type="term" value="F:endopeptidase activity"/>
    <property type="evidence" value="ECO:0007669"/>
    <property type="project" value="UniProtKB-ARBA"/>
</dbReference>
<dbReference type="Pfam" id="PF02517">
    <property type="entry name" value="Rce1-like"/>
    <property type="match status" value="1"/>
</dbReference>
<name>A0A9D1MJY6_9FIRM</name>
<protein>
    <submittedName>
        <fullName evidence="3">CPBP family intramembrane metalloprotease</fullName>
    </submittedName>
</protein>
<keyword evidence="1" id="KW-0472">Membrane</keyword>
<evidence type="ECO:0000313" key="3">
    <source>
        <dbReference type="EMBL" id="HIU61428.1"/>
    </source>
</evidence>
<comment type="caution">
    <text evidence="3">The sequence shown here is derived from an EMBL/GenBank/DDBJ whole genome shotgun (WGS) entry which is preliminary data.</text>
</comment>
<keyword evidence="1" id="KW-1133">Transmembrane helix</keyword>
<evidence type="ECO:0000256" key="1">
    <source>
        <dbReference type="SAM" id="Phobius"/>
    </source>
</evidence>
<dbReference type="GO" id="GO:0080120">
    <property type="term" value="P:CAAX-box protein maturation"/>
    <property type="evidence" value="ECO:0007669"/>
    <property type="project" value="UniProtKB-ARBA"/>
</dbReference>
<keyword evidence="1" id="KW-0812">Transmembrane</keyword>
<evidence type="ECO:0000313" key="4">
    <source>
        <dbReference type="Proteomes" id="UP000824110"/>
    </source>
</evidence>
<keyword evidence="3" id="KW-0645">Protease</keyword>
<evidence type="ECO:0000259" key="2">
    <source>
        <dbReference type="Pfam" id="PF02517"/>
    </source>
</evidence>
<dbReference type="PANTHER" id="PTHR36435:SF1">
    <property type="entry name" value="CAAX AMINO TERMINAL PROTEASE FAMILY PROTEIN"/>
    <property type="match status" value="1"/>
</dbReference>
<dbReference type="EMBL" id="DVNE01000021">
    <property type="protein sequence ID" value="HIU61428.1"/>
    <property type="molecule type" value="Genomic_DNA"/>
</dbReference>
<feature type="transmembrane region" description="Helical" evidence="1">
    <location>
        <begin position="173"/>
        <end position="192"/>
    </location>
</feature>
<proteinExistence type="predicted"/>
<gene>
    <name evidence="3" type="ORF">IAB69_02130</name>
</gene>
<sequence>MKTRIKEIAAFLVIAVCVAAFAVIYALPVVFSTDEIENRLWMNVVPRILLGAAVFTLVLICGYGGIFKIKKEGLAKNILWCLPCLAVALANFPYSALADGEAQILRPDLVWLFLLKCLFIAISEELLFRAIVLGFLQETFKKRAHRTLICILISSALFSVFHLLNLIEGAGLGATVLQAGYTFLTGIMFAAVTLKTGNIWAAVVLHFIFDVGGLIVTDLGQGAFQDTVFWVLTAVCAAVCAVHLIIYAINTDRSERTADVQSKNTESKHEGQD</sequence>
<accession>A0A9D1MJY6</accession>
<reference evidence="3" key="1">
    <citation type="submission" date="2020-10" db="EMBL/GenBank/DDBJ databases">
        <authorList>
            <person name="Gilroy R."/>
        </authorList>
    </citation>
    <scope>NUCLEOTIDE SEQUENCE</scope>
    <source>
        <strain evidence="3">CHK195-12923</strain>
    </source>
</reference>
<feature type="transmembrane region" description="Helical" evidence="1">
    <location>
        <begin position="78"/>
        <end position="97"/>
    </location>
</feature>
<dbReference type="PANTHER" id="PTHR36435">
    <property type="entry name" value="SLR1288 PROTEIN"/>
    <property type="match status" value="1"/>
</dbReference>
<feature type="domain" description="CAAX prenyl protease 2/Lysostaphin resistance protein A-like" evidence="2">
    <location>
        <begin position="108"/>
        <end position="211"/>
    </location>
</feature>
<keyword evidence="3" id="KW-0482">Metalloprotease</keyword>
<feature type="transmembrane region" description="Helical" evidence="1">
    <location>
        <begin position="7"/>
        <end position="28"/>
    </location>
</feature>